<accession>A0A7S0RZ97</accession>
<dbReference type="SUPFAM" id="SSF48340">
    <property type="entry name" value="Interferon-induced guanylate-binding protein 1 (GBP1), C-terminal domain"/>
    <property type="match status" value="1"/>
</dbReference>
<keyword evidence="2" id="KW-0378">Hydrolase</keyword>
<keyword evidence="1" id="KW-0547">Nucleotide-binding</keyword>
<reference evidence="7" key="1">
    <citation type="submission" date="2021-01" db="EMBL/GenBank/DDBJ databases">
        <authorList>
            <person name="Corre E."/>
            <person name="Pelletier E."/>
            <person name="Niang G."/>
            <person name="Scheremetjew M."/>
            <person name="Finn R."/>
            <person name="Kale V."/>
            <person name="Holt S."/>
            <person name="Cochrane G."/>
            <person name="Meng A."/>
            <person name="Brown T."/>
            <person name="Cohen L."/>
        </authorList>
    </citation>
    <scope>NUCLEOTIDE SEQUENCE</scope>
    <source>
        <strain evidence="7">SAG 11-49</strain>
    </source>
</reference>
<dbReference type="InterPro" id="IPR015894">
    <property type="entry name" value="Guanylate-bd_N"/>
</dbReference>
<comment type="similarity">
    <text evidence="4">Belongs to the TRAFAC class dynamin-like GTPase superfamily. GB1/RHD3 GTPase family.</text>
</comment>
<protein>
    <recommendedName>
        <fullName evidence="6">GB1/RHD3-type G domain-containing protein</fullName>
    </recommendedName>
</protein>
<evidence type="ECO:0000256" key="4">
    <source>
        <dbReference type="PROSITE-ProRule" id="PRU01052"/>
    </source>
</evidence>
<dbReference type="SUPFAM" id="SSF52540">
    <property type="entry name" value="P-loop containing nucleoside triphosphate hydrolases"/>
    <property type="match status" value="1"/>
</dbReference>
<evidence type="ECO:0000259" key="6">
    <source>
        <dbReference type="PROSITE" id="PS51715"/>
    </source>
</evidence>
<keyword evidence="3" id="KW-0342">GTP-binding</keyword>
<evidence type="ECO:0000256" key="3">
    <source>
        <dbReference type="ARBA" id="ARBA00023134"/>
    </source>
</evidence>
<dbReference type="SUPFAM" id="SSF90257">
    <property type="entry name" value="Myosin rod fragments"/>
    <property type="match status" value="1"/>
</dbReference>
<dbReference type="InterPro" id="IPR027417">
    <property type="entry name" value="P-loop_NTPase"/>
</dbReference>
<dbReference type="Pfam" id="PF02841">
    <property type="entry name" value="GBP_C"/>
    <property type="match status" value="1"/>
</dbReference>
<feature type="domain" description="GB1/RHD3-type G" evidence="6">
    <location>
        <begin position="32"/>
        <end position="275"/>
    </location>
</feature>
<dbReference type="InterPro" id="IPR030386">
    <property type="entry name" value="G_GB1_RHD3_dom"/>
</dbReference>
<feature type="coiled-coil region" evidence="5">
    <location>
        <begin position="636"/>
        <end position="716"/>
    </location>
</feature>
<dbReference type="Gene3D" id="3.40.50.300">
    <property type="entry name" value="P-loop containing nucleotide triphosphate hydrolases"/>
    <property type="match status" value="1"/>
</dbReference>
<dbReference type="Pfam" id="PF02263">
    <property type="entry name" value="GBP"/>
    <property type="match status" value="1"/>
</dbReference>
<dbReference type="GO" id="GO:0005525">
    <property type="term" value="F:GTP binding"/>
    <property type="evidence" value="ECO:0007669"/>
    <property type="project" value="UniProtKB-KW"/>
</dbReference>
<gene>
    <name evidence="7" type="ORF">CLEI1391_LOCUS16170</name>
</gene>
<evidence type="ECO:0000256" key="1">
    <source>
        <dbReference type="ARBA" id="ARBA00022741"/>
    </source>
</evidence>
<dbReference type="GO" id="GO:0003924">
    <property type="term" value="F:GTPase activity"/>
    <property type="evidence" value="ECO:0007669"/>
    <property type="project" value="InterPro"/>
</dbReference>
<dbReference type="PANTHER" id="PTHR10751">
    <property type="entry name" value="GUANYLATE BINDING PROTEIN"/>
    <property type="match status" value="1"/>
</dbReference>
<name>A0A7S0RZ97_9CHLO</name>
<feature type="coiled-coil region" evidence="5">
    <location>
        <begin position="470"/>
        <end position="582"/>
    </location>
</feature>
<dbReference type="Gene3D" id="1.10.287.1490">
    <property type="match status" value="1"/>
</dbReference>
<evidence type="ECO:0000256" key="5">
    <source>
        <dbReference type="SAM" id="Coils"/>
    </source>
</evidence>
<keyword evidence="5" id="KW-0175">Coiled coil</keyword>
<proteinExistence type="inferred from homology"/>
<dbReference type="Gene3D" id="1.20.1000.10">
    <property type="entry name" value="Guanylate-binding protein, C-terminal domain"/>
    <property type="match status" value="1"/>
</dbReference>
<dbReference type="CDD" id="cd01851">
    <property type="entry name" value="GBP"/>
    <property type="match status" value="1"/>
</dbReference>
<evidence type="ECO:0000256" key="2">
    <source>
        <dbReference type="ARBA" id="ARBA00022801"/>
    </source>
</evidence>
<organism evidence="7">
    <name type="scientific">Chlamydomonas leiostraca</name>
    <dbReference type="NCBI Taxonomy" id="1034604"/>
    <lineage>
        <taxon>Eukaryota</taxon>
        <taxon>Viridiplantae</taxon>
        <taxon>Chlorophyta</taxon>
        <taxon>core chlorophytes</taxon>
        <taxon>Chlorophyceae</taxon>
        <taxon>CS clade</taxon>
        <taxon>Chlamydomonadales</taxon>
        <taxon>Chlamydomonadaceae</taxon>
        <taxon>Chlamydomonas</taxon>
    </lineage>
</organism>
<evidence type="ECO:0000313" key="7">
    <source>
        <dbReference type="EMBL" id="CAD8691987.1"/>
    </source>
</evidence>
<sequence length="794" mass="85415">MSGVPLELVKYDVPTGKFIVGKEALEVLRKVKAPLGVVAVCGRARQGKSFILNQLLQQTSGHGFTVGPTHRPCTKGLWMWSSPQKRVAPDGSESYLVLLDTEGIDAYDQTAQYSTQIFSLAVLLSCLFVYNHMGGIDESALDRLSLVTEMTKHIRVRAGQGDDASLGEFTPAFLWLLRDFYLKLEEEEGRKISARDYLETALAPVAGEGPSVKAKNDIRASIKSLFPDRDCYALVRPMNDEKALANLDNVPKDQLRPEFREGVAALVRNIFHKAQPKRFGNGLMTGPVLAGLVDAYVTAINNGAVPTIATAWQGVAESESRRAGDAAEKAYRDAFNPECCAEESALLAEHTRCLEIARAVFTDIAVGEESIRKAHEAKFLHSVEGYYKDLSKRKLAEAASHVNEMLYKANIAITKAARGGSSLSMMQGELAKFIEEYAATATGPTKWEKLAEFLKETYPALANEAISKAEAGSKAKVAEAQAQLEDARAALAAAEARCASVEAAHKDASHEASSLRAQINALQSQVATLTAELEIATSRAAALEAQLRDTAQGAEARMAAAEAEAEARVRAAEEAAARRTAEAQAHISAEAARASTLGAEVAALTAKLSSLDGQVAGLTSEVAEWRSRYNGAVEERVKVMAERDAARDQLHALTAERESAARERGVAVMQLAELRARVEAGEAHKADLQARLDAMIAEAQAARDAALNARAAANENSAAALIARARQSRLDQGKDQEVGGLADGFDRMSIKELQELLVGGAHEGEVWKLTNRKPAPKKGDWVELARALMGGQHA</sequence>
<dbReference type="AlphaFoldDB" id="A0A7S0RZ97"/>
<dbReference type="InterPro" id="IPR003191">
    <property type="entry name" value="Guanylate-bd/ATL_C"/>
</dbReference>
<dbReference type="EMBL" id="HBFB01028911">
    <property type="protein sequence ID" value="CAD8691987.1"/>
    <property type="molecule type" value="Transcribed_RNA"/>
</dbReference>
<dbReference type="PROSITE" id="PS51715">
    <property type="entry name" value="G_GB1_RHD3"/>
    <property type="match status" value="1"/>
</dbReference>
<dbReference type="InterPro" id="IPR036543">
    <property type="entry name" value="Guanylate-bd_C_sf"/>
</dbReference>